<proteinExistence type="predicted"/>
<dbReference type="Proteomes" id="UP000324974">
    <property type="component" value="Chromosome"/>
</dbReference>
<name>A0A5C1AFS6_9BACT</name>
<dbReference type="OrthoDB" id="282301at2"/>
<evidence type="ECO:0000313" key="2">
    <source>
        <dbReference type="Proteomes" id="UP000324974"/>
    </source>
</evidence>
<accession>A0A5C1AFS6</accession>
<dbReference type="KEGG" id="lrs:PX52LOC_03963"/>
<dbReference type="EMBL" id="CP042425">
    <property type="protein sequence ID" value="QEL16987.1"/>
    <property type="molecule type" value="Genomic_DNA"/>
</dbReference>
<gene>
    <name evidence="1" type="ORF">PX52LOC_03963</name>
</gene>
<reference evidence="2" key="1">
    <citation type="submission" date="2019-08" db="EMBL/GenBank/DDBJ databases">
        <title>Limnoglobus roseus gen. nov., sp. nov., a novel freshwater planctomycete with a giant genome from the family Gemmataceae.</title>
        <authorList>
            <person name="Kulichevskaya I.S."/>
            <person name="Naumoff D.G."/>
            <person name="Miroshnikov K."/>
            <person name="Ivanova A."/>
            <person name="Philippov D.A."/>
            <person name="Hakobyan A."/>
            <person name="Rijpstra I.C."/>
            <person name="Sinninghe Damste J.S."/>
            <person name="Liesack W."/>
            <person name="Dedysh S.N."/>
        </authorList>
    </citation>
    <scope>NUCLEOTIDE SEQUENCE [LARGE SCALE GENOMIC DNA]</scope>
    <source>
        <strain evidence="2">PX52</strain>
    </source>
</reference>
<protein>
    <submittedName>
        <fullName evidence="1">Uncharacterized protein</fullName>
    </submittedName>
</protein>
<organism evidence="1 2">
    <name type="scientific">Limnoglobus roseus</name>
    <dbReference type="NCBI Taxonomy" id="2598579"/>
    <lineage>
        <taxon>Bacteria</taxon>
        <taxon>Pseudomonadati</taxon>
        <taxon>Planctomycetota</taxon>
        <taxon>Planctomycetia</taxon>
        <taxon>Gemmatales</taxon>
        <taxon>Gemmataceae</taxon>
        <taxon>Limnoglobus</taxon>
    </lineage>
</organism>
<evidence type="ECO:0000313" key="1">
    <source>
        <dbReference type="EMBL" id="QEL16987.1"/>
    </source>
</evidence>
<dbReference type="AlphaFoldDB" id="A0A5C1AFS6"/>
<keyword evidence="2" id="KW-1185">Reference proteome</keyword>
<dbReference type="RefSeq" id="WP_149111648.1">
    <property type="nucleotide sequence ID" value="NZ_CP042425.1"/>
</dbReference>
<sequence length="166" mass="19418">MALLFGDKQCFAAEVGEFWQRSQQLRRVDLWAADRWWTCDDNIVFVPQFCLSVCDSLAWLRSGSDLSQPFPEADAAESHRRLLAVDDGSREKFWFPQWGPTTDNITAHVFRAGDWLTIPFEYWRTRHHRPDEMGRVFVAEMPQIELIEVLEQMLDALGPDHTNEYL</sequence>